<dbReference type="Gene3D" id="3.10.10.10">
    <property type="entry name" value="HIV Type 1 Reverse Transcriptase, subunit A, domain 1"/>
    <property type="match status" value="1"/>
</dbReference>
<organism evidence="2">
    <name type="scientific">Sipha flava</name>
    <name type="common">yellow sugarcane aphid</name>
    <dbReference type="NCBI Taxonomy" id="143950"/>
    <lineage>
        <taxon>Eukaryota</taxon>
        <taxon>Metazoa</taxon>
        <taxon>Ecdysozoa</taxon>
        <taxon>Arthropoda</taxon>
        <taxon>Hexapoda</taxon>
        <taxon>Insecta</taxon>
        <taxon>Pterygota</taxon>
        <taxon>Neoptera</taxon>
        <taxon>Paraneoptera</taxon>
        <taxon>Hemiptera</taxon>
        <taxon>Sternorrhyncha</taxon>
        <taxon>Aphidomorpha</taxon>
        <taxon>Aphidoidea</taxon>
        <taxon>Aphididae</taxon>
        <taxon>Sipha</taxon>
    </lineage>
</organism>
<evidence type="ECO:0000256" key="1">
    <source>
        <dbReference type="SAM" id="MobiDB-lite"/>
    </source>
</evidence>
<dbReference type="InterPro" id="IPR043128">
    <property type="entry name" value="Rev_trsase/Diguanyl_cyclase"/>
</dbReference>
<sequence>MTHDVFITSSTELRHEITVSRAHTSRKTDGSSGSQSTSRRSSRLQTVRQRCPFRQTLSHRLQCRDLHYITRQRPTPHIGHSVERRERHSYCDIRTKRTPLNLGFSRESVWIFETADVARPIIGAHFLYHFGLLVDVRHKRLIGAVTNKFVKTISIVDTVVDAVKAIPLPQKWTNILKSFPSVTRESPVPDKFLHQIEHELHTTGSPLFSRPRRLPPDRHCIARQEFEYMCQKGICRSSASAWASPLLLVPKKDCAFRPYEDYQRLNEVTRADRYPLSHLHDFTANLAGSTVFTKLDLVRA</sequence>
<dbReference type="Gene3D" id="3.30.70.270">
    <property type="match status" value="1"/>
</dbReference>
<protein>
    <submittedName>
        <fullName evidence="2">Retrotransposable element Tf2 protein type 3</fullName>
    </submittedName>
</protein>
<feature type="region of interest" description="Disordered" evidence="1">
    <location>
        <begin position="17"/>
        <end position="47"/>
    </location>
</feature>
<dbReference type="SUPFAM" id="SSF56672">
    <property type="entry name" value="DNA/RNA polymerases"/>
    <property type="match status" value="1"/>
</dbReference>
<feature type="compositionally biased region" description="Low complexity" evidence="1">
    <location>
        <begin position="30"/>
        <end position="47"/>
    </location>
</feature>
<name>A0A2S2R3P0_9HEMI</name>
<dbReference type="InterPro" id="IPR043502">
    <property type="entry name" value="DNA/RNA_pol_sf"/>
</dbReference>
<dbReference type="EMBL" id="GGMS01015340">
    <property type="protein sequence ID" value="MBY84543.1"/>
    <property type="molecule type" value="Transcribed_RNA"/>
</dbReference>
<dbReference type="InterPro" id="IPR053134">
    <property type="entry name" value="RNA-dir_DNA_polymerase"/>
</dbReference>
<accession>A0A2S2R3P0</accession>
<evidence type="ECO:0000313" key="2">
    <source>
        <dbReference type="EMBL" id="MBY84543.1"/>
    </source>
</evidence>
<dbReference type="PANTHER" id="PTHR24559:SF444">
    <property type="entry name" value="REVERSE TRANSCRIPTASE DOMAIN-CONTAINING PROTEIN"/>
    <property type="match status" value="1"/>
</dbReference>
<dbReference type="OrthoDB" id="6628902at2759"/>
<dbReference type="GO" id="GO:0071897">
    <property type="term" value="P:DNA biosynthetic process"/>
    <property type="evidence" value="ECO:0007669"/>
    <property type="project" value="UniProtKB-ARBA"/>
</dbReference>
<proteinExistence type="predicted"/>
<reference evidence="2" key="1">
    <citation type="submission" date="2018-04" db="EMBL/GenBank/DDBJ databases">
        <title>Transcriptome assembly of Sipha flava.</title>
        <authorList>
            <person name="Scully E.D."/>
            <person name="Geib S.M."/>
            <person name="Palmer N.A."/>
            <person name="Koch K."/>
            <person name="Bradshaw J."/>
            <person name="Heng-Moss T."/>
            <person name="Sarath G."/>
        </authorList>
    </citation>
    <scope>NUCLEOTIDE SEQUENCE</scope>
</reference>
<dbReference type="PANTHER" id="PTHR24559">
    <property type="entry name" value="TRANSPOSON TY3-I GAG-POL POLYPROTEIN"/>
    <property type="match status" value="1"/>
</dbReference>
<gene>
    <name evidence="2" type="primary">Tf2-11_2</name>
    <name evidence="2" type="ORF">g.42734</name>
</gene>
<dbReference type="AlphaFoldDB" id="A0A2S2R3P0"/>